<dbReference type="PROSITE" id="PS51257">
    <property type="entry name" value="PROKAR_LIPOPROTEIN"/>
    <property type="match status" value="1"/>
</dbReference>
<organism evidence="6 7">
    <name type="scientific">Faecalicatena orotica</name>
    <dbReference type="NCBI Taxonomy" id="1544"/>
    <lineage>
        <taxon>Bacteria</taxon>
        <taxon>Bacillati</taxon>
        <taxon>Bacillota</taxon>
        <taxon>Clostridia</taxon>
        <taxon>Lachnospirales</taxon>
        <taxon>Lachnospiraceae</taxon>
        <taxon>Faecalicatena</taxon>
    </lineage>
</organism>
<dbReference type="PROSITE" id="PS01040">
    <property type="entry name" value="SBP_BACTERIAL_5"/>
    <property type="match status" value="1"/>
</dbReference>
<feature type="signal peptide" evidence="4">
    <location>
        <begin position="1"/>
        <end position="25"/>
    </location>
</feature>
<comment type="subcellular location">
    <subcellularLocation>
        <location evidence="1">Cell membrane</location>
        <topology evidence="1">Lipid-anchor</topology>
    </subcellularLocation>
</comment>
<dbReference type="InterPro" id="IPR023765">
    <property type="entry name" value="SBP_5_CS"/>
</dbReference>
<dbReference type="Pfam" id="PF00496">
    <property type="entry name" value="SBP_bac_5"/>
    <property type="match status" value="1"/>
</dbReference>
<evidence type="ECO:0000256" key="2">
    <source>
        <dbReference type="ARBA" id="ARBA00005695"/>
    </source>
</evidence>
<dbReference type="Gene3D" id="3.40.190.10">
    <property type="entry name" value="Periplasmic binding protein-like II"/>
    <property type="match status" value="1"/>
</dbReference>
<evidence type="ECO:0000256" key="1">
    <source>
        <dbReference type="ARBA" id="ARBA00004193"/>
    </source>
</evidence>
<feature type="chain" id="PRO_5043162184" evidence="4">
    <location>
        <begin position="26"/>
        <end position="534"/>
    </location>
</feature>
<comment type="similarity">
    <text evidence="2">Belongs to the bacterial solute-binding protein 5 family.</text>
</comment>
<dbReference type="PANTHER" id="PTHR30290">
    <property type="entry name" value="PERIPLASMIC BINDING COMPONENT OF ABC TRANSPORTER"/>
    <property type="match status" value="1"/>
</dbReference>
<evidence type="ECO:0000313" key="7">
    <source>
        <dbReference type="Proteomes" id="UP000245845"/>
    </source>
</evidence>
<comment type="caution">
    <text evidence="6">The sequence shown here is derived from an EMBL/GenBank/DDBJ whole genome shotgun (WGS) entry which is preliminary data.</text>
</comment>
<dbReference type="AlphaFoldDB" id="A0A2Y9BH26"/>
<dbReference type="Gene3D" id="3.90.76.10">
    <property type="entry name" value="Dipeptide-binding Protein, Domain 1"/>
    <property type="match status" value="1"/>
</dbReference>
<evidence type="ECO:0000313" key="6">
    <source>
        <dbReference type="EMBL" id="PWJ27748.1"/>
    </source>
</evidence>
<reference evidence="6 7" key="1">
    <citation type="submission" date="2018-05" db="EMBL/GenBank/DDBJ databases">
        <title>The Hungate 1000. A catalogue of reference genomes from the rumen microbiome.</title>
        <authorList>
            <person name="Kelly W."/>
        </authorList>
    </citation>
    <scope>NUCLEOTIDE SEQUENCE [LARGE SCALE GENOMIC DNA]</scope>
    <source>
        <strain evidence="6 7">NLAE-zl-C242</strain>
    </source>
</reference>
<dbReference type="Proteomes" id="UP000245845">
    <property type="component" value="Unassembled WGS sequence"/>
</dbReference>
<dbReference type="EMBL" id="QGDL01000011">
    <property type="protein sequence ID" value="PWJ27748.1"/>
    <property type="molecule type" value="Genomic_DNA"/>
</dbReference>
<evidence type="ECO:0000256" key="4">
    <source>
        <dbReference type="SAM" id="SignalP"/>
    </source>
</evidence>
<dbReference type="CDD" id="cd08512">
    <property type="entry name" value="PBP2_NikA_DppA_OppA_like_7"/>
    <property type="match status" value="1"/>
</dbReference>
<keyword evidence="7" id="KW-1185">Reference proteome</keyword>
<keyword evidence="3 4" id="KW-0732">Signal</keyword>
<dbReference type="SUPFAM" id="SSF53850">
    <property type="entry name" value="Periplasmic binding protein-like II"/>
    <property type="match status" value="1"/>
</dbReference>
<evidence type="ECO:0000259" key="5">
    <source>
        <dbReference type="Pfam" id="PF00496"/>
    </source>
</evidence>
<dbReference type="InterPro" id="IPR039424">
    <property type="entry name" value="SBP_5"/>
</dbReference>
<dbReference type="InterPro" id="IPR000914">
    <property type="entry name" value="SBP_5_dom"/>
</dbReference>
<proteinExistence type="inferred from homology"/>
<dbReference type="PIRSF" id="PIRSF002741">
    <property type="entry name" value="MppA"/>
    <property type="match status" value="1"/>
</dbReference>
<dbReference type="GO" id="GO:1904680">
    <property type="term" value="F:peptide transmembrane transporter activity"/>
    <property type="evidence" value="ECO:0007669"/>
    <property type="project" value="TreeGrafter"/>
</dbReference>
<gene>
    <name evidence="6" type="ORF">A8806_111185</name>
</gene>
<name>A0A2Y9BH26_9FIRM</name>
<dbReference type="RefSeq" id="WP_181368773.1">
    <property type="nucleotide sequence ID" value="NZ_BAAACK010000005.1"/>
</dbReference>
<evidence type="ECO:0000256" key="3">
    <source>
        <dbReference type="ARBA" id="ARBA00022729"/>
    </source>
</evidence>
<feature type="domain" description="Solute-binding protein family 5" evidence="5">
    <location>
        <begin position="89"/>
        <end position="445"/>
    </location>
</feature>
<dbReference type="GO" id="GO:0015833">
    <property type="term" value="P:peptide transport"/>
    <property type="evidence" value="ECO:0007669"/>
    <property type="project" value="TreeGrafter"/>
</dbReference>
<protein>
    <submittedName>
        <fullName evidence="6">Peptide/nickel transport system substrate-binding protein</fullName>
    </submittedName>
</protein>
<dbReference type="GO" id="GO:0042597">
    <property type="term" value="C:periplasmic space"/>
    <property type="evidence" value="ECO:0007669"/>
    <property type="project" value="UniProtKB-ARBA"/>
</dbReference>
<dbReference type="InterPro" id="IPR030678">
    <property type="entry name" value="Peptide/Ni-bd"/>
</dbReference>
<dbReference type="Gene3D" id="3.10.105.10">
    <property type="entry name" value="Dipeptide-binding Protein, Domain 3"/>
    <property type="match status" value="1"/>
</dbReference>
<dbReference type="GO" id="GO:0043190">
    <property type="term" value="C:ATP-binding cassette (ABC) transporter complex"/>
    <property type="evidence" value="ECO:0007669"/>
    <property type="project" value="InterPro"/>
</dbReference>
<accession>A0A2Y9BH26</accession>
<sequence>MKKNLKKAAAFVVILTMLMSLGACGKSEDKKEDKKDSTNAVSDEDKTFTAALGVMPSNFDPTNLVGAGDMNASRTCYEPLVEEVRGTTELEPWLAESYEVPDAKTYIFKLREGVKFADGTDLNAEAVVYSYNRAMAFVSSISTLVQEIESVEATDDMTVTIKLKSDNSGFLYNVAKIGIISPTWCKENESDGDWAQAYCARHSCGTGAYQISGYEEDQYYTMEKFEDYWGGWKDNQIDTIQTLIVKDNATQIQMLNSGEVDKLQIPITENLDILEANENIDVLTEESLQTNIFTFNTKKAPFDNLLVRQAVTLAMDYEGVKDNVYNGKATVPSGFMPAKFAEHDDSIPQQSQNLEKAKELMEQSGVGECNISVHLCEGSDDQVQMAQILQANLAEIGITLEVKVMPWLSMVEENSSPDTAPELSALNMGAFTGDSVFFLKQNFHSMYSGQPYNWSFYENPKFDEAIDKATATVDEKEKQEYLNTAQNILVDDCAALYITSPDSVEAINNKYQGFKIHPLDYYYSIRFYQISIGE</sequence>